<evidence type="ECO:0000313" key="6">
    <source>
        <dbReference type="Proteomes" id="UP000824135"/>
    </source>
</evidence>
<dbReference type="GO" id="GO:0003700">
    <property type="term" value="F:DNA-binding transcription factor activity"/>
    <property type="evidence" value="ECO:0007669"/>
    <property type="project" value="InterPro"/>
</dbReference>
<reference evidence="5" key="1">
    <citation type="journal article" date="2021" name="PeerJ">
        <title>Extensive microbial diversity within the chicken gut microbiome revealed by metagenomics and culture.</title>
        <authorList>
            <person name="Gilroy R."/>
            <person name="Ravi A."/>
            <person name="Getino M."/>
            <person name="Pursley I."/>
            <person name="Horton D.L."/>
            <person name="Alikhan N.F."/>
            <person name="Baker D."/>
            <person name="Gharbi K."/>
            <person name="Hall N."/>
            <person name="Watson M."/>
            <person name="Adriaenssens E.M."/>
            <person name="Foster-Nyarko E."/>
            <person name="Jarju S."/>
            <person name="Secka A."/>
            <person name="Antonio M."/>
            <person name="Oren A."/>
            <person name="Chaudhuri R.R."/>
            <person name="La Ragione R."/>
            <person name="Hildebrand F."/>
            <person name="Pallen M.J."/>
        </authorList>
    </citation>
    <scope>NUCLEOTIDE SEQUENCE</scope>
    <source>
        <strain evidence="5">CHK199-9574</strain>
    </source>
</reference>
<organism evidence="5 6">
    <name type="scientific">Candidatus Borkfalkia excrementavium</name>
    <dbReference type="NCBI Taxonomy" id="2838505"/>
    <lineage>
        <taxon>Bacteria</taxon>
        <taxon>Bacillati</taxon>
        <taxon>Bacillota</taxon>
        <taxon>Clostridia</taxon>
        <taxon>Christensenellales</taxon>
        <taxon>Christensenellaceae</taxon>
        <taxon>Candidatus Borkfalkia</taxon>
    </lineage>
</organism>
<dbReference type="PANTHER" id="PTHR42756">
    <property type="entry name" value="TRANSCRIPTIONAL REGULATOR, MARR"/>
    <property type="match status" value="1"/>
</dbReference>
<proteinExistence type="predicted"/>
<keyword evidence="3" id="KW-0804">Transcription</keyword>
<dbReference type="SMART" id="SM00347">
    <property type="entry name" value="HTH_MARR"/>
    <property type="match status" value="1"/>
</dbReference>
<dbReference type="InterPro" id="IPR036388">
    <property type="entry name" value="WH-like_DNA-bd_sf"/>
</dbReference>
<dbReference type="PANTHER" id="PTHR42756:SF1">
    <property type="entry name" value="TRANSCRIPTIONAL REPRESSOR OF EMRAB OPERON"/>
    <property type="match status" value="1"/>
</dbReference>
<reference evidence="5" key="2">
    <citation type="submission" date="2021-04" db="EMBL/GenBank/DDBJ databases">
        <authorList>
            <person name="Gilroy R."/>
        </authorList>
    </citation>
    <scope>NUCLEOTIDE SEQUENCE</scope>
    <source>
        <strain evidence="5">CHK199-9574</strain>
    </source>
</reference>
<dbReference type="Gene3D" id="1.10.10.10">
    <property type="entry name" value="Winged helix-like DNA-binding domain superfamily/Winged helix DNA-binding domain"/>
    <property type="match status" value="1"/>
</dbReference>
<dbReference type="InterPro" id="IPR036390">
    <property type="entry name" value="WH_DNA-bd_sf"/>
</dbReference>
<protein>
    <submittedName>
        <fullName evidence="5">MarR family transcriptional regulator</fullName>
    </submittedName>
</protein>
<dbReference type="PROSITE" id="PS50995">
    <property type="entry name" value="HTH_MARR_2"/>
    <property type="match status" value="1"/>
</dbReference>
<accession>A0A9D1Z8A1</accession>
<evidence type="ECO:0000256" key="3">
    <source>
        <dbReference type="ARBA" id="ARBA00023163"/>
    </source>
</evidence>
<evidence type="ECO:0000313" key="5">
    <source>
        <dbReference type="EMBL" id="HIY77965.1"/>
    </source>
</evidence>
<keyword evidence="2" id="KW-0238">DNA-binding</keyword>
<keyword evidence="1" id="KW-0805">Transcription regulation</keyword>
<sequence length="145" mass="16160">MPAFMKHIGLLWRCANLYRAEKYESIGLGAYQDAYLTQICKTPGISQEKLAGIICVHKSNVARQLASLEEKGFVERRVDAADRRNLLVYPTQKALNALETIHKVRAEWNGLLFSGMDEEQVRALAKSAEALAARARAIVGEGEKE</sequence>
<evidence type="ECO:0000256" key="1">
    <source>
        <dbReference type="ARBA" id="ARBA00023015"/>
    </source>
</evidence>
<dbReference type="AlphaFoldDB" id="A0A9D1Z8A1"/>
<gene>
    <name evidence="5" type="ORF">H9728_02875</name>
</gene>
<dbReference type="InterPro" id="IPR023187">
    <property type="entry name" value="Tscrpt_reg_MarR-type_CS"/>
</dbReference>
<dbReference type="PRINTS" id="PR00598">
    <property type="entry name" value="HTHMARR"/>
</dbReference>
<dbReference type="InterPro" id="IPR000835">
    <property type="entry name" value="HTH_MarR-typ"/>
</dbReference>
<name>A0A9D1Z8A1_9FIRM</name>
<evidence type="ECO:0000256" key="2">
    <source>
        <dbReference type="ARBA" id="ARBA00023125"/>
    </source>
</evidence>
<comment type="caution">
    <text evidence="5">The sequence shown here is derived from an EMBL/GenBank/DDBJ whole genome shotgun (WGS) entry which is preliminary data.</text>
</comment>
<feature type="domain" description="HTH marR-type" evidence="4">
    <location>
        <begin position="1"/>
        <end position="133"/>
    </location>
</feature>
<dbReference type="PROSITE" id="PS01117">
    <property type="entry name" value="HTH_MARR_1"/>
    <property type="match status" value="1"/>
</dbReference>
<dbReference type="Proteomes" id="UP000824135">
    <property type="component" value="Unassembled WGS sequence"/>
</dbReference>
<evidence type="ECO:0000259" key="4">
    <source>
        <dbReference type="PROSITE" id="PS50995"/>
    </source>
</evidence>
<dbReference type="GO" id="GO:0003677">
    <property type="term" value="F:DNA binding"/>
    <property type="evidence" value="ECO:0007669"/>
    <property type="project" value="UniProtKB-KW"/>
</dbReference>
<dbReference type="EMBL" id="DXCO01000022">
    <property type="protein sequence ID" value="HIY77965.1"/>
    <property type="molecule type" value="Genomic_DNA"/>
</dbReference>
<dbReference type="Pfam" id="PF01047">
    <property type="entry name" value="MarR"/>
    <property type="match status" value="1"/>
</dbReference>
<dbReference type="SUPFAM" id="SSF46785">
    <property type="entry name" value="Winged helix' DNA-binding domain"/>
    <property type="match status" value="1"/>
</dbReference>